<sequence length="241" mass="27760">MSIETFHRKNWCLLCKLCLTCPRNLRNHFHENTCKCPEVNLKSYTPFPDKSNANEPRLSYRLRRFTAKTRAILNTILYVFCLKGNPIPDSIVRGNLCSTCQQRLRRAQIQKNSPTYKYTTKSPPTSIDSSQPCIDNISSPELAALLNENLNTLLKARRVDILNHNGETILSDTFDISLTIFEICRLYFSWKPSIHTLLEINGHIVGKNTKLEDVIPSYKHDCKITIFKHTPTHVLQTVAWN</sequence>
<gene>
    <name evidence="1" type="ORF">BB560_005445</name>
</gene>
<dbReference type="AlphaFoldDB" id="A0A2T9Z5C6"/>
<reference evidence="1 2" key="1">
    <citation type="journal article" date="2018" name="MBio">
        <title>Comparative Genomics Reveals the Core Gene Toolbox for the Fungus-Insect Symbiosis.</title>
        <authorList>
            <person name="Wang Y."/>
            <person name="Stata M."/>
            <person name="Wang W."/>
            <person name="Stajich J.E."/>
            <person name="White M.M."/>
            <person name="Moncalvo J.M."/>
        </authorList>
    </citation>
    <scope>NUCLEOTIDE SEQUENCE [LARGE SCALE GENOMIC DNA]</scope>
    <source>
        <strain evidence="1 2">SC-DP-2</strain>
    </source>
</reference>
<protein>
    <submittedName>
        <fullName evidence="1">Uncharacterized protein</fullName>
    </submittedName>
</protein>
<comment type="caution">
    <text evidence="1">The sequence shown here is derived from an EMBL/GenBank/DDBJ whole genome shotgun (WGS) entry which is preliminary data.</text>
</comment>
<proteinExistence type="predicted"/>
<evidence type="ECO:0000313" key="2">
    <source>
        <dbReference type="Proteomes" id="UP000245609"/>
    </source>
</evidence>
<dbReference type="OrthoDB" id="5551505at2759"/>
<name>A0A2T9Z5C6_9FUNG</name>
<evidence type="ECO:0000313" key="1">
    <source>
        <dbReference type="EMBL" id="PVU99769.1"/>
    </source>
</evidence>
<dbReference type="EMBL" id="MBFS01002222">
    <property type="protein sequence ID" value="PVU99769.1"/>
    <property type="molecule type" value="Genomic_DNA"/>
</dbReference>
<organism evidence="1 2">
    <name type="scientific">Smittium megazygosporum</name>
    <dbReference type="NCBI Taxonomy" id="133381"/>
    <lineage>
        <taxon>Eukaryota</taxon>
        <taxon>Fungi</taxon>
        <taxon>Fungi incertae sedis</taxon>
        <taxon>Zoopagomycota</taxon>
        <taxon>Kickxellomycotina</taxon>
        <taxon>Harpellomycetes</taxon>
        <taxon>Harpellales</taxon>
        <taxon>Legeriomycetaceae</taxon>
        <taxon>Smittium</taxon>
    </lineage>
</organism>
<keyword evidence="2" id="KW-1185">Reference proteome</keyword>
<accession>A0A2T9Z5C6</accession>
<dbReference type="Proteomes" id="UP000245609">
    <property type="component" value="Unassembled WGS sequence"/>
</dbReference>